<sequence>MTLALLSVMNFSGMPKVREQTMGINCGFDRVRFISPVRTGSRVRGRFVLSDCRFRGASMLMTVCNVTA</sequence>
<dbReference type="SUPFAM" id="SSF54637">
    <property type="entry name" value="Thioesterase/thiol ester dehydrase-isomerase"/>
    <property type="match status" value="1"/>
</dbReference>
<protein>
    <submittedName>
        <fullName evidence="2">Nodulation protein N</fullName>
    </submittedName>
</protein>
<name>A0A508WVU4_9HYPH</name>
<feature type="domain" description="MaoC-like" evidence="1">
    <location>
        <begin position="1"/>
        <end position="63"/>
    </location>
</feature>
<evidence type="ECO:0000313" key="2">
    <source>
        <dbReference type="EMBL" id="VTZ59789.1"/>
    </source>
</evidence>
<accession>A0A508WVU4</accession>
<dbReference type="InterPro" id="IPR002539">
    <property type="entry name" value="MaoC-like_dom"/>
</dbReference>
<gene>
    <name evidence="2" type="ORF">EMEDMD4_1250007</name>
</gene>
<evidence type="ECO:0000313" key="3">
    <source>
        <dbReference type="Proteomes" id="UP000507954"/>
    </source>
</evidence>
<dbReference type="Proteomes" id="UP000507954">
    <property type="component" value="Unassembled WGS sequence"/>
</dbReference>
<dbReference type="InterPro" id="IPR029069">
    <property type="entry name" value="HotDog_dom_sf"/>
</dbReference>
<organism evidence="2 3">
    <name type="scientific">Sinorhizobium medicae</name>
    <dbReference type="NCBI Taxonomy" id="110321"/>
    <lineage>
        <taxon>Bacteria</taxon>
        <taxon>Pseudomonadati</taxon>
        <taxon>Pseudomonadota</taxon>
        <taxon>Alphaproteobacteria</taxon>
        <taxon>Hyphomicrobiales</taxon>
        <taxon>Rhizobiaceae</taxon>
        <taxon>Sinorhizobium/Ensifer group</taxon>
        <taxon>Sinorhizobium</taxon>
    </lineage>
</organism>
<dbReference type="Pfam" id="PF01575">
    <property type="entry name" value="MaoC_dehydratas"/>
    <property type="match status" value="1"/>
</dbReference>
<evidence type="ECO:0000259" key="1">
    <source>
        <dbReference type="Pfam" id="PF01575"/>
    </source>
</evidence>
<dbReference type="AlphaFoldDB" id="A0A508WVU4"/>
<dbReference type="Gene3D" id="3.10.129.10">
    <property type="entry name" value="Hotdog Thioesterase"/>
    <property type="match status" value="1"/>
</dbReference>
<proteinExistence type="predicted"/>
<dbReference type="EMBL" id="CABFNB010000030">
    <property type="protein sequence ID" value="VTZ59789.1"/>
    <property type="molecule type" value="Genomic_DNA"/>
</dbReference>
<reference evidence="2 3" key="1">
    <citation type="submission" date="2019-06" db="EMBL/GenBank/DDBJ databases">
        <authorList>
            <person name="Le Quere A."/>
            <person name="Colella S."/>
        </authorList>
    </citation>
    <scope>NUCLEOTIDE SEQUENCE [LARGE SCALE GENOMIC DNA]</scope>
    <source>
        <strain evidence="2">EmedicaeMD41</strain>
    </source>
</reference>